<evidence type="ECO:0000256" key="1">
    <source>
        <dbReference type="SAM" id="Coils"/>
    </source>
</evidence>
<proteinExistence type="predicted"/>
<dbReference type="Proteomes" id="UP000093796">
    <property type="component" value="Unassembled WGS sequence"/>
</dbReference>
<comment type="caution">
    <text evidence="2">The sequence shown here is derived from an EMBL/GenBank/DDBJ whole genome shotgun (WGS) entry which is preliminary data.</text>
</comment>
<reference evidence="2 3" key="1">
    <citation type="submission" date="2016-05" db="EMBL/GenBank/DDBJ databases">
        <title>Genome sequencing of Acetobacter pasteurianus strain SRCM100623.</title>
        <authorList>
            <person name="Song Y.R."/>
        </authorList>
    </citation>
    <scope>NUCLEOTIDE SEQUENCE [LARGE SCALE GENOMIC DNA]</scope>
    <source>
        <strain evidence="2 3">SRCM100623</strain>
    </source>
</reference>
<dbReference type="RefSeq" id="WP_064776339.1">
    <property type="nucleotide sequence ID" value="NZ_LYUD01000124.1"/>
</dbReference>
<gene>
    <name evidence="2" type="ORF">SRCM100623_02336</name>
</gene>
<keyword evidence="1" id="KW-0175">Coiled coil</keyword>
<evidence type="ECO:0000313" key="2">
    <source>
        <dbReference type="EMBL" id="OAZ69030.1"/>
    </source>
</evidence>
<sequence>MSLRVLLRNLRLKAEGKPNPIDAMEDLRAKLAQEQKRRAEAELEVTTLQRRLHRHEQARDGYGRYTRTNGAATCRIQKKPHQNAWPKAT</sequence>
<dbReference type="PATRIC" id="fig|438.15.peg.2580"/>
<name>A0A1A0D1U3_ACEPA</name>
<evidence type="ECO:0000313" key="3">
    <source>
        <dbReference type="Proteomes" id="UP000093796"/>
    </source>
</evidence>
<dbReference type="OrthoDB" id="7226237at2"/>
<feature type="coiled-coil region" evidence="1">
    <location>
        <begin position="24"/>
        <end position="58"/>
    </location>
</feature>
<dbReference type="EMBL" id="LYUD01000124">
    <property type="protein sequence ID" value="OAZ69030.1"/>
    <property type="molecule type" value="Genomic_DNA"/>
</dbReference>
<protein>
    <recommendedName>
        <fullName evidence="4">Transposase</fullName>
    </recommendedName>
</protein>
<accession>A0A1A0D1U3</accession>
<evidence type="ECO:0008006" key="4">
    <source>
        <dbReference type="Google" id="ProtNLM"/>
    </source>
</evidence>
<dbReference type="AlphaFoldDB" id="A0A1A0D1U3"/>
<organism evidence="2 3">
    <name type="scientific">Acetobacter pasteurianus</name>
    <name type="common">Acetobacter turbidans</name>
    <dbReference type="NCBI Taxonomy" id="438"/>
    <lineage>
        <taxon>Bacteria</taxon>
        <taxon>Pseudomonadati</taxon>
        <taxon>Pseudomonadota</taxon>
        <taxon>Alphaproteobacteria</taxon>
        <taxon>Acetobacterales</taxon>
        <taxon>Acetobacteraceae</taxon>
        <taxon>Acetobacter</taxon>
    </lineage>
</organism>